<evidence type="ECO:0000313" key="2">
    <source>
        <dbReference type="Proteomes" id="UP001057402"/>
    </source>
</evidence>
<evidence type="ECO:0000313" key="1">
    <source>
        <dbReference type="EMBL" id="KAI4379578.1"/>
    </source>
</evidence>
<accession>A0ACB9RQ72</accession>
<name>A0ACB9RQ72_9MYRT</name>
<reference evidence="2" key="1">
    <citation type="journal article" date="2023" name="Front. Plant Sci.">
        <title>Chromosomal-level genome assembly of Melastoma candidum provides insights into trichome evolution.</title>
        <authorList>
            <person name="Zhong Y."/>
            <person name="Wu W."/>
            <person name="Sun C."/>
            <person name="Zou P."/>
            <person name="Liu Y."/>
            <person name="Dai S."/>
            <person name="Zhou R."/>
        </authorList>
    </citation>
    <scope>NUCLEOTIDE SEQUENCE [LARGE SCALE GENOMIC DNA]</scope>
</reference>
<dbReference type="Proteomes" id="UP001057402">
    <property type="component" value="Chromosome 3"/>
</dbReference>
<comment type="caution">
    <text evidence="1">The sequence shown here is derived from an EMBL/GenBank/DDBJ whole genome shotgun (WGS) entry which is preliminary data.</text>
</comment>
<keyword evidence="2" id="KW-1185">Reference proteome</keyword>
<proteinExistence type="predicted"/>
<dbReference type="EMBL" id="CM042882">
    <property type="protein sequence ID" value="KAI4379578.1"/>
    <property type="molecule type" value="Genomic_DNA"/>
</dbReference>
<organism evidence="1 2">
    <name type="scientific">Melastoma candidum</name>
    <dbReference type="NCBI Taxonomy" id="119954"/>
    <lineage>
        <taxon>Eukaryota</taxon>
        <taxon>Viridiplantae</taxon>
        <taxon>Streptophyta</taxon>
        <taxon>Embryophyta</taxon>
        <taxon>Tracheophyta</taxon>
        <taxon>Spermatophyta</taxon>
        <taxon>Magnoliopsida</taxon>
        <taxon>eudicotyledons</taxon>
        <taxon>Gunneridae</taxon>
        <taxon>Pentapetalae</taxon>
        <taxon>rosids</taxon>
        <taxon>malvids</taxon>
        <taxon>Myrtales</taxon>
        <taxon>Melastomataceae</taxon>
        <taxon>Melastomatoideae</taxon>
        <taxon>Melastomateae</taxon>
        <taxon>Melastoma</taxon>
    </lineage>
</organism>
<protein>
    <submittedName>
        <fullName evidence="1">Uncharacterized protein</fullName>
    </submittedName>
</protein>
<sequence>MIGGRSASFGVARWLCRRLHDRAAASASVGVPPLRPTKIYRRLSALGRTGGTVAGTLQEYIAEGRRLSKIEMIKCIKELRKYGQYQHALEISQWMEEQNVRFSAYDYALRLDLISKTQGVDAAESYFGSLPNSAKDLAVYGTLLNCYCKNGLEEKALSLFKEMEALCFAPSTLSFNNIMSLYVKVGKPEKVPILVEEMKQRGVPRDTFTYNIWMNSYGRRCDVEGVEKVWNELLNNDPILCDWTVHSNMADNYVRAGLFSKAVAALAKLENVMKINDLEAYHYLISLYASAGNLKEVSRIWSSLKRSFPKPLNRSYSIICSALQKLGDSEGLLKCLTEWLSTASEYDPRLANLILNGFLENGKYEEAVSIFDGAKNKVGGHFCKAREVFMIHLLKEGKVDLALDHLSAAVANSGKEKWVPQSATLNYFLKYLTEQKDVNSAEAFYKILKQMETARELASQALLQTYEAAGKSQPGLTESNAEPAHES</sequence>
<gene>
    <name evidence="1" type="ORF">MLD38_005857</name>
</gene>